<proteinExistence type="inferred from homology"/>
<keyword evidence="3" id="KW-0496">Mitochondrion</keyword>
<gene>
    <name evidence="7" type="ORF">DFL_004799</name>
</gene>
<evidence type="ECO:0000313" key="7">
    <source>
        <dbReference type="EMBL" id="RVD86528.1"/>
    </source>
</evidence>
<dbReference type="Pfam" id="PF25455">
    <property type="entry name" value="Beta-barrel_CAF17_C"/>
    <property type="match status" value="1"/>
</dbReference>
<dbReference type="NCBIfam" id="TIGR03317">
    <property type="entry name" value="ygfZ_signature"/>
    <property type="match status" value="1"/>
</dbReference>
<keyword evidence="2" id="KW-0809">Transit peptide</keyword>
<dbReference type="GO" id="GO:0005759">
    <property type="term" value="C:mitochondrial matrix"/>
    <property type="evidence" value="ECO:0007669"/>
    <property type="project" value="UniProtKB-SubCell"/>
</dbReference>
<dbReference type="InterPro" id="IPR057460">
    <property type="entry name" value="CAF17_C"/>
</dbReference>
<sequence length="402" mass="43968">MSRRSTAQRLGYICRSCFQKRSISTSQSLRDGIPVNPESQRILLPPEPPSEHRVFKLSSSRKLISIQGRDAADFLHGITTNIVPNSKNVEGLYSAFLTAQGRILYDVFIYPTNHSRHALLANGGDDPAFLIDVGAGLAPELLKHIRRYKLRSKFVVKAVDDFNVWSVPNSFRLGEDEAIDHPSNLKIGCVDPRAPGMGRRVVLPADVSPSEGLVTAPDDEITYKLKRYLSGVPETPTEIVSGTGLPQESNIDYMSGINFHKGCYVGQELTIRTRHTGVVRKRILPVQLYTSSEPLKNTAPFYDPIFGATLPEIPTGGNIARVNKKARSAGKFFGNVGNIGLALCRLEIMTATNLGGEGPSFDPEVDEFKVDLGEGAGDGEVVKVRAFVPEWHTTGAVTNEVL</sequence>
<dbReference type="RefSeq" id="XP_067492072.1">
    <property type="nucleotide sequence ID" value="XM_067633953.1"/>
</dbReference>
<dbReference type="AlphaFoldDB" id="A0A437A5T3"/>
<dbReference type="InterPro" id="IPR027266">
    <property type="entry name" value="TrmE/GcvT-like"/>
</dbReference>
<evidence type="ECO:0000256" key="5">
    <source>
        <dbReference type="ARBA" id="ARBA00093637"/>
    </source>
</evidence>
<dbReference type="SUPFAM" id="SSF103025">
    <property type="entry name" value="Folate-binding domain"/>
    <property type="match status" value="1"/>
</dbReference>
<comment type="similarity">
    <text evidence="4">Belongs to the GcvT family. CAF17/IBA57 subfamily.</text>
</comment>
<dbReference type="InterPro" id="IPR017703">
    <property type="entry name" value="YgfZ/GCV_T_CS"/>
</dbReference>
<dbReference type="STRING" id="97331.A0A437A5T3"/>
<accession>A0A437A5T3</accession>
<dbReference type="PANTHER" id="PTHR22602">
    <property type="entry name" value="TRANSFERASE CAF17, MITOCHONDRIAL-RELATED"/>
    <property type="match status" value="1"/>
</dbReference>
<dbReference type="GeneID" id="93587110"/>
<dbReference type="EMBL" id="SAEB01000006">
    <property type="protein sequence ID" value="RVD86528.1"/>
    <property type="molecule type" value="Genomic_DNA"/>
</dbReference>
<dbReference type="OrthoDB" id="191995at2759"/>
<keyword evidence="8" id="KW-1185">Reference proteome</keyword>
<comment type="subcellular location">
    <subcellularLocation>
        <location evidence="1">Mitochondrion matrix</location>
    </subcellularLocation>
</comment>
<organism evidence="7 8">
    <name type="scientific">Arthrobotrys flagrans</name>
    <name type="common">Nematode-trapping fungus</name>
    <name type="synonym">Trichothecium flagrans</name>
    <dbReference type="NCBI Taxonomy" id="97331"/>
    <lineage>
        <taxon>Eukaryota</taxon>
        <taxon>Fungi</taxon>
        <taxon>Dikarya</taxon>
        <taxon>Ascomycota</taxon>
        <taxon>Pezizomycotina</taxon>
        <taxon>Orbiliomycetes</taxon>
        <taxon>Orbiliales</taxon>
        <taxon>Orbiliaceae</taxon>
        <taxon>Arthrobotrys</taxon>
    </lineage>
</organism>
<dbReference type="GO" id="GO:0016226">
    <property type="term" value="P:iron-sulfur cluster assembly"/>
    <property type="evidence" value="ECO:0007669"/>
    <property type="project" value="TreeGrafter"/>
</dbReference>
<dbReference type="PANTHER" id="PTHR22602:SF0">
    <property type="entry name" value="TRANSFERASE CAF17, MITOCHONDRIAL-RELATED"/>
    <property type="match status" value="1"/>
</dbReference>
<dbReference type="Gene3D" id="2.40.30.160">
    <property type="match status" value="1"/>
</dbReference>
<comment type="caution">
    <text evidence="7">The sequence shown here is derived from an EMBL/GenBank/DDBJ whole genome shotgun (WGS) entry which is preliminary data.</text>
</comment>
<evidence type="ECO:0000313" key="8">
    <source>
        <dbReference type="Proteomes" id="UP000283090"/>
    </source>
</evidence>
<dbReference type="Gene3D" id="3.30.1360.120">
    <property type="entry name" value="Probable tRNA modification gtpase trme, domain 1"/>
    <property type="match status" value="1"/>
</dbReference>
<name>A0A437A5T3_ARTFL</name>
<reference evidence="7 8" key="1">
    <citation type="submission" date="2019-01" db="EMBL/GenBank/DDBJ databases">
        <title>Intercellular communication is required for trap formation in the nematode-trapping fungus Duddingtonia flagrans.</title>
        <authorList>
            <person name="Youssar L."/>
            <person name="Wernet V."/>
            <person name="Hensel N."/>
            <person name="Hildebrandt H.-G."/>
            <person name="Fischer R."/>
        </authorList>
    </citation>
    <scope>NUCLEOTIDE SEQUENCE [LARGE SCALE GENOMIC DNA]</scope>
    <source>
        <strain evidence="7 8">CBS H-5679</strain>
    </source>
</reference>
<evidence type="ECO:0000256" key="3">
    <source>
        <dbReference type="ARBA" id="ARBA00023128"/>
    </source>
</evidence>
<evidence type="ECO:0000259" key="6">
    <source>
        <dbReference type="Pfam" id="PF25455"/>
    </source>
</evidence>
<protein>
    <recommendedName>
        <fullName evidence="5">Iron-sulfur cluster assembly factor IBA57 homolog, mitochondrial</fullName>
    </recommendedName>
</protein>
<evidence type="ECO:0000256" key="4">
    <source>
        <dbReference type="ARBA" id="ARBA00093447"/>
    </source>
</evidence>
<dbReference type="Proteomes" id="UP000283090">
    <property type="component" value="Unassembled WGS sequence"/>
</dbReference>
<evidence type="ECO:0000256" key="2">
    <source>
        <dbReference type="ARBA" id="ARBA00022946"/>
    </source>
</evidence>
<dbReference type="VEuPathDB" id="FungiDB:DFL_004799"/>
<dbReference type="InterPro" id="IPR045179">
    <property type="entry name" value="YgfZ/GcvT"/>
</dbReference>
<feature type="domain" description="CAF17 C-terminal" evidence="6">
    <location>
        <begin position="280"/>
        <end position="391"/>
    </location>
</feature>
<evidence type="ECO:0000256" key="1">
    <source>
        <dbReference type="ARBA" id="ARBA00004305"/>
    </source>
</evidence>